<dbReference type="PANTHER" id="PTHR47545:SF1">
    <property type="entry name" value="MULTIFUNCTIONAL CCA PROTEIN"/>
    <property type="match status" value="1"/>
</dbReference>
<name>A0ABX2CT90_9CYAN</name>
<evidence type="ECO:0000259" key="2">
    <source>
        <dbReference type="Pfam" id="PF01966"/>
    </source>
</evidence>
<proteinExistence type="predicted"/>
<accession>A0ABX2CT90</accession>
<evidence type="ECO:0000313" key="3">
    <source>
        <dbReference type="EMBL" id="NQE33138.1"/>
    </source>
</evidence>
<evidence type="ECO:0000256" key="1">
    <source>
        <dbReference type="ARBA" id="ARBA00022741"/>
    </source>
</evidence>
<comment type="caution">
    <text evidence="3">The sequence shown here is derived from an EMBL/GenBank/DDBJ whole genome shotgun (WGS) entry which is preliminary data.</text>
</comment>
<dbReference type="GO" id="GO:0016787">
    <property type="term" value="F:hydrolase activity"/>
    <property type="evidence" value="ECO:0007669"/>
    <property type="project" value="UniProtKB-KW"/>
</dbReference>
<evidence type="ECO:0000313" key="4">
    <source>
        <dbReference type="Proteomes" id="UP000702425"/>
    </source>
</evidence>
<dbReference type="SUPFAM" id="SSF52540">
    <property type="entry name" value="P-loop containing nucleoside triphosphate hydrolases"/>
    <property type="match status" value="1"/>
</dbReference>
<reference evidence="3 4" key="1">
    <citation type="journal article" date="2020" name="Sci. Rep.">
        <title>A novel cyanobacterial geosmin producer, revising GeoA distribution and dispersion patterns in Bacteria.</title>
        <authorList>
            <person name="Churro C."/>
            <person name="Semedo-Aguiar A.P."/>
            <person name="Silva A.D."/>
            <person name="Pereira-Leal J.B."/>
            <person name="Leite R.B."/>
        </authorList>
    </citation>
    <scope>NUCLEOTIDE SEQUENCE [LARGE SCALE GENOMIC DNA]</scope>
    <source>
        <strain evidence="3 4">IPMA8</strain>
    </source>
</reference>
<keyword evidence="3" id="KW-0378">Hydrolase</keyword>
<dbReference type="EC" id="3.1.3.-" evidence="3"/>
<gene>
    <name evidence="3" type="primary">cca_2</name>
    <name evidence="3" type="ORF">E5S67_00855</name>
</gene>
<dbReference type="Gene3D" id="3.40.50.300">
    <property type="entry name" value="P-loop containing nucleotide triphosphate hydrolases"/>
    <property type="match status" value="1"/>
</dbReference>
<protein>
    <submittedName>
        <fullName evidence="3">Multifunctional CCA protein</fullName>
        <ecNumber evidence="3">3.1.3.-</ecNumber>
    </submittedName>
</protein>
<dbReference type="Pfam" id="PF01966">
    <property type="entry name" value="HD"/>
    <property type="match status" value="1"/>
</dbReference>
<dbReference type="SUPFAM" id="SSF109604">
    <property type="entry name" value="HD-domain/PDEase-like"/>
    <property type="match status" value="1"/>
</dbReference>
<dbReference type="RefSeq" id="WP_172185825.1">
    <property type="nucleotide sequence ID" value="NZ_CAWPPK010000002.1"/>
</dbReference>
<dbReference type="InterPro" id="IPR027417">
    <property type="entry name" value="P-loop_NTPase"/>
</dbReference>
<dbReference type="EMBL" id="SRRZ01000010">
    <property type="protein sequence ID" value="NQE33138.1"/>
    <property type="molecule type" value="Genomic_DNA"/>
</dbReference>
<dbReference type="PANTHER" id="PTHR47545">
    <property type="entry name" value="MULTIFUNCTIONAL CCA PROTEIN"/>
    <property type="match status" value="1"/>
</dbReference>
<dbReference type="CDD" id="cd00077">
    <property type="entry name" value="HDc"/>
    <property type="match status" value="1"/>
</dbReference>
<keyword evidence="1" id="KW-0547">Nucleotide-binding</keyword>
<dbReference type="Gene3D" id="1.10.3090.10">
    <property type="entry name" value="cca-adding enzyme, domain 2"/>
    <property type="match status" value="1"/>
</dbReference>
<dbReference type="Proteomes" id="UP000702425">
    <property type="component" value="Unassembled WGS sequence"/>
</dbReference>
<dbReference type="InterPro" id="IPR003607">
    <property type="entry name" value="HD/PDEase_dom"/>
</dbReference>
<sequence length="384" mass="44000">MNTLLSPSPPWTFPFCPEPPDWFLDWDGIQTHFDWIDSLKGCQQDPIYHAEGDVFIHTKMVCEALISSPNWRQLPEKERSMLFAAALLHDVAKPAFTKTEENGRISSKGHARQGARMVRQILSQFEPPVQFDIRETVVAIVKFGSLPIWLIDKPNPQQSVIKVSQVVRCDFLALLAEADVRGRHCADKQELLDKIQLFREFCQENNCLDSPRQFPSAHSRFIYFRKENGNPDYEAFDDTKCEVILMSGLPGSGKDYWIRKNLADLPVISLDALRKEMNVPPDETPGNVVTAAKQKAREYMNQGRSFVWNATNTTKQMRQQLIDFFAAYQARIRIVYLEVPLEEMLQRNRSRTAIVPEAVIRKLAARLDIPDITEAHQVECIVAD</sequence>
<feature type="domain" description="HD" evidence="2">
    <location>
        <begin position="72"/>
        <end position="141"/>
    </location>
</feature>
<dbReference type="InterPro" id="IPR050124">
    <property type="entry name" value="tRNA_CCA-adding_enzyme"/>
</dbReference>
<dbReference type="InterPro" id="IPR006674">
    <property type="entry name" value="HD_domain"/>
</dbReference>
<dbReference type="Pfam" id="PF13671">
    <property type="entry name" value="AAA_33"/>
    <property type="match status" value="1"/>
</dbReference>
<keyword evidence="4" id="KW-1185">Reference proteome</keyword>
<organism evidence="3 4">
    <name type="scientific">Microcoleus asticus IPMA8</name>
    <dbReference type="NCBI Taxonomy" id="2563858"/>
    <lineage>
        <taxon>Bacteria</taxon>
        <taxon>Bacillati</taxon>
        <taxon>Cyanobacteriota</taxon>
        <taxon>Cyanophyceae</taxon>
        <taxon>Oscillatoriophycideae</taxon>
        <taxon>Oscillatoriales</taxon>
        <taxon>Microcoleaceae</taxon>
        <taxon>Microcoleus</taxon>
        <taxon>Microcoleus asticus</taxon>
    </lineage>
</organism>